<name>A0A1C1YR26_9HYPH</name>
<comment type="subcellular location">
    <subcellularLocation>
        <location evidence="1">Cell membrane</location>
        <topology evidence="1">Multi-pass membrane protein</topology>
    </subcellularLocation>
</comment>
<keyword evidence="2" id="KW-1003">Cell membrane</keyword>
<feature type="transmembrane region" description="Helical" evidence="6">
    <location>
        <begin position="335"/>
        <end position="357"/>
    </location>
</feature>
<dbReference type="NCBIfam" id="TIGR04408">
    <property type="entry name" value="LptG_lptG"/>
    <property type="match status" value="1"/>
</dbReference>
<evidence type="ECO:0000313" key="7">
    <source>
        <dbReference type="EMBL" id="OCW55820.1"/>
    </source>
</evidence>
<keyword evidence="5 6" id="KW-0472">Membrane</keyword>
<evidence type="ECO:0000256" key="2">
    <source>
        <dbReference type="ARBA" id="ARBA00022475"/>
    </source>
</evidence>
<evidence type="ECO:0000256" key="6">
    <source>
        <dbReference type="SAM" id="Phobius"/>
    </source>
</evidence>
<dbReference type="PANTHER" id="PTHR33529">
    <property type="entry name" value="SLR0882 PROTEIN-RELATED"/>
    <property type="match status" value="1"/>
</dbReference>
<feature type="transmembrane region" description="Helical" evidence="6">
    <location>
        <begin position="278"/>
        <end position="297"/>
    </location>
</feature>
<dbReference type="Pfam" id="PF03739">
    <property type="entry name" value="LptF_LptG"/>
    <property type="match status" value="1"/>
</dbReference>
<feature type="transmembrane region" description="Helical" evidence="6">
    <location>
        <begin position="54"/>
        <end position="83"/>
    </location>
</feature>
<feature type="transmembrane region" description="Helical" evidence="6">
    <location>
        <begin position="104"/>
        <end position="131"/>
    </location>
</feature>
<dbReference type="GO" id="GO:0015920">
    <property type="term" value="P:lipopolysaccharide transport"/>
    <property type="evidence" value="ECO:0007669"/>
    <property type="project" value="TreeGrafter"/>
</dbReference>
<dbReference type="GO" id="GO:0043190">
    <property type="term" value="C:ATP-binding cassette (ABC) transporter complex"/>
    <property type="evidence" value="ECO:0007669"/>
    <property type="project" value="InterPro"/>
</dbReference>
<keyword evidence="8" id="KW-1185">Reference proteome</keyword>
<dbReference type="STRING" id="1480615.AWJ14_15185"/>
<evidence type="ECO:0000256" key="4">
    <source>
        <dbReference type="ARBA" id="ARBA00022989"/>
    </source>
</evidence>
<keyword evidence="3 6" id="KW-0812">Transmembrane</keyword>
<evidence type="ECO:0000256" key="3">
    <source>
        <dbReference type="ARBA" id="ARBA00022692"/>
    </source>
</evidence>
<feature type="transmembrane region" description="Helical" evidence="6">
    <location>
        <begin position="309"/>
        <end position="329"/>
    </location>
</feature>
<keyword evidence="4 6" id="KW-1133">Transmembrane helix</keyword>
<feature type="transmembrane region" description="Helical" evidence="6">
    <location>
        <begin position="12"/>
        <end position="34"/>
    </location>
</feature>
<dbReference type="RefSeq" id="WP_066184044.1">
    <property type="nucleotide sequence ID" value="NZ_LQZT01000049.1"/>
</dbReference>
<gene>
    <name evidence="7" type="ORF">AWJ14_15185</name>
</gene>
<sequence length="362" mass="39161">MSFLVQTLSRYFFRRYMVTFASYCLAILFLIFLVDFNESGRRLSVSEDYTVALGLLISLLRVPTVLQALIPFVVLIASIATLLQLNRKYELVVTRAAGVSAWQFLAPLIAANLLIGALSITALNTFAAYALQTAESIVVERNLGSRQTDSGAPWLRQRTAEGDTVLGARATSDGGTRLSDATFFLFDKDQRIRERLEAESAVLGDGVWELTGVKRIRRSEPVESLDSATVPTNLKAEFVGESLTSAETVPFFELGGKIATAKSFGLPATSYEMQFHRLLAQPALLAAMTLIAAMVSLKFVRFGQSLTAILGGILAGFVLYVVSELIQAFANAGTIPPVVAAWLPVVVASALGTTVLLHKEDG</sequence>
<dbReference type="Proteomes" id="UP000094795">
    <property type="component" value="Unassembled WGS sequence"/>
</dbReference>
<dbReference type="PANTHER" id="PTHR33529:SF2">
    <property type="entry name" value="LIPOPOLYSACCHARIDE EXPORT SYSTEM PERMEASE PROTEIN LPTG"/>
    <property type="match status" value="1"/>
</dbReference>
<evidence type="ECO:0000256" key="5">
    <source>
        <dbReference type="ARBA" id="ARBA00023136"/>
    </source>
</evidence>
<proteinExistence type="predicted"/>
<dbReference type="AlphaFoldDB" id="A0A1C1YR26"/>
<protein>
    <submittedName>
        <fullName evidence="7">LPS export ABC transporter permease LptG</fullName>
    </submittedName>
</protein>
<evidence type="ECO:0000256" key="1">
    <source>
        <dbReference type="ARBA" id="ARBA00004651"/>
    </source>
</evidence>
<dbReference type="EMBL" id="LQZT01000049">
    <property type="protein sequence ID" value="OCW55820.1"/>
    <property type="molecule type" value="Genomic_DNA"/>
</dbReference>
<accession>A0A1C1YR26</accession>
<evidence type="ECO:0000313" key="8">
    <source>
        <dbReference type="Proteomes" id="UP000094795"/>
    </source>
</evidence>
<dbReference type="InterPro" id="IPR030923">
    <property type="entry name" value="LptG"/>
</dbReference>
<dbReference type="OrthoDB" id="9798468at2"/>
<dbReference type="InterPro" id="IPR005495">
    <property type="entry name" value="LptG/LptF_permease"/>
</dbReference>
<comment type="caution">
    <text evidence="7">The sequence shown here is derived from an EMBL/GenBank/DDBJ whole genome shotgun (WGS) entry which is preliminary data.</text>
</comment>
<dbReference type="GO" id="GO:0055085">
    <property type="term" value="P:transmembrane transport"/>
    <property type="evidence" value="ECO:0007669"/>
    <property type="project" value="InterPro"/>
</dbReference>
<organism evidence="7 8">
    <name type="scientific">Hoeflea olei</name>
    <dbReference type="NCBI Taxonomy" id="1480615"/>
    <lineage>
        <taxon>Bacteria</taxon>
        <taxon>Pseudomonadati</taxon>
        <taxon>Pseudomonadota</taxon>
        <taxon>Alphaproteobacteria</taxon>
        <taxon>Hyphomicrobiales</taxon>
        <taxon>Rhizobiaceae</taxon>
        <taxon>Hoeflea</taxon>
    </lineage>
</organism>
<reference evidence="7 8" key="1">
    <citation type="submission" date="2015-12" db="EMBL/GenBank/DDBJ databases">
        <authorList>
            <person name="Shamseldin A."/>
            <person name="Moawad H."/>
            <person name="Abd El-Rahim W.M."/>
            <person name="Sadowsky M.J."/>
        </authorList>
    </citation>
    <scope>NUCLEOTIDE SEQUENCE [LARGE SCALE GENOMIC DNA]</scope>
    <source>
        <strain evidence="7 8">JC234</strain>
    </source>
</reference>